<sequence>MFPSFAATDPAELLQEFEMQKGYSEISQNIANALIESNDKIALIDVRSPEEFREGHIDGAVNIPVENIKGHQLLDGIPTSTPLLLYCRTGRRATTAGQMLVRSGYQYVMNFGGVTTWQFGLTAGD</sequence>
<protein>
    <submittedName>
        <fullName evidence="2">Rhodanese-like domain-containing protein</fullName>
    </submittedName>
</protein>
<proteinExistence type="predicted"/>
<dbReference type="Pfam" id="PF00581">
    <property type="entry name" value="Rhodanese"/>
    <property type="match status" value="1"/>
</dbReference>
<dbReference type="InterPro" id="IPR036873">
    <property type="entry name" value="Rhodanese-like_dom_sf"/>
</dbReference>
<name>A0A9D9DBY8_9GAMM</name>
<dbReference type="AlphaFoldDB" id="A0A9D9DBY8"/>
<dbReference type="CDD" id="cd00158">
    <property type="entry name" value="RHOD"/>
    <property type="match status" value="1"/>
</dbReference>
<dbReference type="PROSITE" id="PS50206">
    <property type="entry name" value="RHODANESE_3"/>
    <property type="match status" value="1"/>
</dbReference>
<gene>
    <name evidence="2" type="ORF">IAB19_04250</name>
</gene>
<dbReference type="PANTHER" id="PTHR44086:SF10">
    <property type="entry name" value="THIOSULFATE SULFURTRANSFERASE_RHODANESE-LIKE DOMAIN-CONTAINING PROTEIN 3"/>
    <property type="match status" value="1"/>
</dbReference>
<evidence type="ECO:0000313" key="3">
    <source>
        <dbReference type="Proteomes" id="UP000823631"/>
    </source>
</evidence>
<organism evidence="2 3">
    <name type="scientific">Candidatus Avisuccinivibrio stercorigallinarum</name>
    <dbReference type="NCBI Taxonomy" id="2840704"/>
    <lineage>
        <taxon>Bacteria</taxon>
        <taxon>Pseudomonadati</taxon>
        <taxon>Pseudomonadota</taxon>
        <taxon>Gammaproteobacteria</taxon>
        <taxon>Aeromonadales</taxon>
        <taxon>Succinivibrionaceae</taxon>
        <taxon>Succinivibrionaceae incertae sedis</taxon>
        <taxon>Candidatus Avisuccinivibrio</taxon>
    </lineage>
</organism>
<dbReference type="SMART" id="SM00450">
    <property type="entry name" value="RHOD"/>
    <property type="match status" value="1"/>
</dbReference>
<reference evidence="2" key="2">
    <citation type="journal article" date="2021" name="PeerJ">
        <title>Extensive microbial diversity within the chicken gut microbiome revealed by metagenomics and culture.</title>
        <authorList>
            <person name="Gilroy R."/>
            <person name="Ravi A."/>
            <person name="Getino M."/>
            <person name="Pursley I."/>
            <person name="Horton D.L."/>
            <person name="Alikhan N.F."/>
            <person name="Baker D."/>
            <person name="Gharbi K."/>
            <person name="Hall N."/>
            <person name="Watson M."/>
            <person name="Adriaenssens E.M."/>
            <person name="Foster-Nyarko E."/>
            <person name="Jarju S."/>
            <person name="Secka A."/>
            <person name="Antonio M."/>
            <person name="Oren A."/>
            <person name="Chaudhuri R.R."/>
            <person name="La Ragione R."/>
            <person name="Hildebrand F."/>
            <person name="Pallen M.J."/>
        </authorList>
    </citation>
    <scope>NUCLEOTIDE SEQUENCE</scope>
    <source>
        <strain evidence="2">17213</strain>
    </source>
</reference>
<dbReference type="Gene3D" id="3.40.250.10">
    <property type="entry name" value="Rhodanese-like domain"/>
    <property type="match status" value="1"/>
</dbReference>
<accession>A0A9D9DBY8</accession>
<evidence type="ECO:0000259" key="1">
    <source>
        <dbReference type="PROSITE" id="PS50206"/>
    </source>
</evidence>
<dbReference type="InterPro" id="IPR001763">
    <property type="entry name" value="Rhodanese-like_dom"/>
</dbReference>
<dbReference type="PANTHER" id="PTHR44086">
    <property type="entry name" value="THIOSULFATE SULFURTRANSFERASE RDL2, MITOCHONDRIAL-RELATED"/>
    <property type="match status" value="1"/>
</dbReference>
<reference evidence="2" key="1">
    <citation type="submission" date="2020-10" db="EMBL/GenBank/DDBJ databases">
        <authorList>
            <person name="Gilroy R."/>
        </authorList>
    </citation>
    <scope>NUCLEOTIDE SEQUENCE</scope>
    <source>
        <strain evidence="2">17213</strain>
    </source>
</reference>
<dbReference type="EMBL" id="JADINH010000091">
    <property type="protein sequence ID" value="MBO8415578.1"/>
    <property type="molecule type" value="Genomic_DNA"/>
</dbReference>
<dbReference type="SUPFAM" id="SSF52821">
    <property type="entry name" value="Rhodanese/Cell cycle control phosphatase"/>
    <property type="match status" value="1"/>
</dbReference>
<dbReference type="GO" id="GO:0004792">
    <property type="term" value="F:thiosulfate-cyanide sulfurtransferase activity"/>
    <property type="evidence" value="ECO:0007669"/>
    <property type="project" value="TreeGrafter"/>
</dbReference>
<feature type="domain" description="Rhodanese" evidence="1">
    <location>
        <begin position="37"/>
        <end position="123"/>
    </location>
</feature>
<dbReference type="Proteomes" id="UP000823631">
    <property type="component" value="Unassembled WGS sequence"/>
</dbReference>
<comment type="caution">
    <text evidence="2">The sequence shown here is derived from an EMBL/GenBank/DDBJ whole genome shotgun (WGS) entry which is preliminary data.</text>
</comment>
<evidence type="ECO:0000313" key="2">
    <source>
        <dbReference type="EMBL" id="MBO8415578.1"/>
    </source>
</evidence>